<organism evidence="1 2">
    <name type="scientific">Vibrio campbellii (strain ATCC BAA-1116)</name>
    <dbReference type="NCBI Taxonomy" id="2902295"/>
    <lineage>
        <taxon>Bacteria</taxon>
        <taxon>Pseudomonadati</taxon>
        <taxon>Pseudomonadota</taxon>
        <taxon>Gammaproteobacteria</taxon>
        <taxon>Vibrionales</taxon>
        <taxon>Vibrionaceae</taxon>
        <taxon>Vibrio</taxon>
    </lineage>
</organism>
<dbReference type="KEGG" id="vha:VIBHAR_04994"/>
<evidence type="ECO:0000313" key="2">
    <source>
        <dbReference type="Proteomes" id="UP000008152"/>
    </source>
</evidence>
<dbReference type="Proteomes" id="UP000008152">
    <property type="component" value="Chromosome II"/>
</dbReference>
<dbReference type="PATRIC" id="fig|338187.36.peg.3878"/>
<gene>
    <name evidence="1" type="ordered locus">VIBHAR_04994</name>
</gene>
<evidence type="ECO:0000313" key="1">
    <source>
        <dbReference type="EMBL" id="ABU72901.1"/>
    </source>
</evidence>
<reference evidence="1 2" key="1">
    <citation type="submission" date="2007-08" db="EMBL/GenBank/DDBJ databases">
        <authorList>
            <consortium name="The Vibrio harveyi Genome Sequencing Project"/>
            <person name="Bassler B."/>
            <person name="Clifton S.W."/>
            <person name="Fulton L."/>
            <person name="Delehaunty K."/>
            <person name="Fronick C."/>
            <person name="Harrison M."/>
            <person name="Markivic C."/>
            <person name="Fulton R."/>
            <person name="Tin-Wollam A.-M."/>
            <person name="Shah N."/>
            <person name="Pepin K."/>
            <person name="Nash W."/>
            <person name="Thiruvilangam P."/>
            <person name="Bhonagiri V."/>
            <person name="Waters C."/>
            <person name="Tu K.C."/>
            <person name="Irgon J."/>
            <person name="Wilson R.K."/>
        </authorList>
    </citation>
    <scope>NUCLEOTIDE SEQUENCE [LARGE SCALE GENOMIC DNA]</scope>
    <source>
        <strain evidence="2">ATCC BAA-1116 / BB120</strain>
    </source>
</reference>
<dbReference type="AlphaFoldDB" id="A7N3D2"/>
<dbReference type="EMBL" id="CP000790">
    <property type="protein sequence ID" value="ABU72901.1"/>
    <property type="molecule type" value="Genomic_DNA"/>
</dbReference>
<sequence length="42" mass="4788">MACILCCRFLIWAHQTFKSPPRLQTKSFSLNLASRGYLGINT</sequence>
<proteinExistence type="predicted"/>
<name>A7N3D2_VIBC1</name>
<accession>A7N3D2</accession>
<protein>
    <submittedName>
        <fullName evidence="1">Uncharacterized protein</fullName>
    </submittedName>
</protein>